<evidence type="ECO:0000256" key="2">
    <source>
        <dbReference type="ARBA" id="ARBA00022741"/>
    </source>
</evidence>
<dbReference type="InterPro" id="IPR000719">
    <property type="entry name" value="Prot_kinase_dom"/>
</dbReference>
<dbReference type="Gene3D" id="3.30.200.20">
    <property type="entry name" value="Phosphorylase Kinase, domain 1"/>
    <property type="match status" value="1"/>
</dbReference>
<dbReference type="Pfam" id="PF00069">
    <property type="entry name" value="Pkinase"/>
    <property type="match status" value="1"/>
</dbReference>
<dbReference type="InterPro" id="IPR008271">
    <property type="entry name" value="Ser/Thr_kinase_AS"/>
</dbReference>
<accession>A0A8J3MTP8</accession>
<dbReference type="Pfam" id="PF26607">
    <property type="entry name" value="DUF8189"/>
    <property type="match status" value="1"/>
</dbReference>
<evidence type="ECO:0000313" key="8">
    <source>
        <dbReference type="EMBL" id="GHO46151.1"/>
    </source>
</evidence>
<reference evidence="8" key="1">
    <citation type="submission" date="2020-10" db="EMBL/GenBank/DDBJ databases">
        <title>Taxonomic study of unclassified bacteria belonging to the class Ktedonobacteria.</title>
        <authorList>
            <person name="Yabe S."/>
            <person name="Wang C.M."/>
            <person name="Zheng Y."/>
            <person name="Sakai Y."/>
            <person name="Cavaletti L."/>
            <person name="Monciardini P."/>
            <person name="Donadio S."/>
        </authorList>
    </citation>
    <scope>NUCLEOTIDE SEQUENCE</scope>
    <source>
        <strain evidence="8">SOSP1-1</strain>
    </source>
</reference>
<dbReference type="PROSITE" id="PS50011">
    <property type="entry name" value="PROTEIN_KINASE_DOM"/>
    <property type="match status" value="1"/>
</dbReference>
<evidence type="ECO:0000256" key="5">
    <source>
        <dbReference type="PROSITE-ProRule" id="PRU10141"/>
    </source>
</evidence>
<keyword evidence="1" id="KW-0808">Transferase</keyword>
<feature type="binding site" evidence="5">
    <location>
        <position position="45"/>
    </location>
    <ligand>
        <name>ATP</name>
        <dbReference type="ChEBI" id="CHEBI:30616"/>
    </ligand>
</feature>
<gene>
    <name evidence="8" type="ORF">KSX_43140</name>
</gene>
<feature type="compositionally biased region" description="Low complexity" evidence="6">
    <location>
        <begin position="409"/>
        <end position="424"/>
    </location>
</feature>
<dbReference type="CDD" id="cd22954">
    <property type="entry name" value="PLL_lectin"/>
    <property type="match status" value="1"/>
</dbReference>
<dbReference type="Gene3D" id="1.10.510.10">
    <property type="entry name" value="Transferase(Phosphotransferase) domain 1"/>
    <property type="match status" value="1"/>
</dbReference>
<sequence>MTDDLSKSGDTTLGNYRLIELIGRGGFADVYLGEHIYLKTQAAIKVLLVHLDRDALEQFLTEARIIAHLAHPHIVPVLEFGIEQTTPYLVMAYAPHGSLHQRYPPGCILPPVEVASYVRQVASALQYAHDHNIIHRDVKPGNMLLGQGETVLLSDFGIAVKAQTRLTEDRQENSGKAAGTTTYMAPEQIGANPTYASDQYALAVVTYEWLCGSLPFTGAPMEIAYKHVNAPIPSLREKLPSLSVEIEQVVMRALSKSAQERFARVQDFADALLSACQRAPQRASSPSLLSRQTSNLYDERLYATGTVSNIAPFLPSAPTNPSTPGKQFRMGAPVSGSGNQFRMAPHTSGSQFRTSYPNVPQPQPQKLINRRTLMLGATGVVSLGIVLLGAGALWQNAQQHTPPPTQGQKKPAATPTKAKPTPDLAATAQASIMSLTSRPTAVVSSPGHSYLLVRGANDALWLRTFDGSWHPWEPLNGTVPSDPAITAWGEGHLDILGRAADNTLHYTWFDGSWHPWQALDGAIVSDPAAVSWGPNRLDVFVRGPADALWHRAYDGTWYPWDLLGGTITTAPAACSWGANRLDVVARGTDNALWYKGYDGTWHEWFPLGGAFSSDPTITTWGVGRLDIFARGMDNTLQHAWYDGSWHPWESLGGALATAPSAISWGGNYIEVFARATDNTLQHTWFDGSWHPWEPLPR</sequence>
<evidence type="ECO:0000256" key="4">
    <source>
        <dbReference type="ARBA" id="ARBA00022840"/>
    </source>
</evidence>
<dbReference type="Proteomes" id="UP000612362">
    <property type="component" value="Unassembled WGS sequence"/>
</dbReference>
<evidence type="ECO:0000256" key="1">
    <source>
        <dbReference type="ARBA" id="ARBA00022679"/>
    </source>
</evidence>
<protein>
    <recommendedName>
        <fullName evidence="7">Protein kinase domain-containing protein</fullName>
    </recommendedName>
</protein>
<feature type="region of interest" description="Disordered" evidence="6">
    <location>
        <begin position="336"/>
        <end position="363"/>
    </location>
</feature>
<evidence type="ECO:0000256" key="6">
    <source>
        <dbReference type="SAM" id="MobiDB-lite"/>
    </source>
</evidence>
<dbReference type="PROSITE" id="PS00108">
    <property type="entry name" value="PROTEIN_KINASE_ST"/>
    <property type="match status" value="1"/>
</dbReference>
<evidence type="ECO:0000259" key="7">
    <source>
        <dbReference type="PROSITE" id="PS50011"/>
    </source>
</evidence>
<proteinExistence type="predicted"/>
<dbReference type="EMBL" id="BNJF01000002">
    <property type="protein sequence ID" value="GHO46151.1"/>
    <property type="molecule type" value="Genomic_DNA"/>
</dbReference>
<dbReference type="SUPFAM" id="SSF56112">
    <property type="entry name" value="Protein kinase-like (PK-like)"/>
    <property type="match status" value="1"/>
</dbReference>
<organism evidence="8 9">
    <name type="scientific">Ktedonospora formicarum</name>
    <dbReference type="NCBI Taxonomy" id="2778364"/>
    <lineage>
        <taxon>Bacteria</taxon>
        <taxon>Bacillati</taxon>
        <taxon>Chloroflexota</taxon>
        <taxon>Ktedonobacteria</taxon>
        <taxon>Ktedonobacterales</taxon>
        <taxon>Ktedonobacteraceae</taxon>
        <taxon>Ktedonospora</taxon>
    </lineage>
</organism>
<feature type="compositionally biased region" description="Polar residues" evidence="6">
    <location>
        <begin position="347"/>
        <end position="358"/>
    </location>
</feature>
<name>A0A8J3MTP8_9CHLR</name>
<keyword evidence="3" id="KW-0418">Kinase</keyword>
<dbReference type="InterPro" id="IPR017441">
    <property type="entry name" value="Protein_kinase_ATP_BS"/>
</dbReference>
<dbReference type="SUPFAM" id="SSF89372">
    <property type="entry name" value="Fucose-specific lectin"/>
    <property type="match status" value="1"/>
</dbReference>
<keyword evidence="9" id="KW-1185">Reference proteome</keyword>
<feature type="domain" description="Protein kinase" evidence="7">
    <location>
        <begin position="16"/>
        <end position="273"/>
    </location>
</feature>
<evidence type="ECO:0000313" key="9">
    <source>
        <dbReference type="Proteomes" id="UP000612362"/>
    </source>
</evidence>
<keyword evidence="4 5" id="KW-0067">ATP-binding</keyword>
<dbReference type="InterPro" id="IPR058502">
    <property type="entry name" value="PLL-like_beta-prop"/>
</dbReference>
<dbReference type="SMART" id="SM00220">
    <property type="entry name" value="S_TKc"/>
    <property type="match status" value="1"/>
</dbReference>
<evidence type="ECO:0000256" key="3">
    <source>
        <dbReference type="ARBA" id="ARBA00022777"/>
    </source>
</evidence>
<dbReference type="CDD" id="cd14014">
    <property type="entry name" value="STKc_PknB_like"/>
    <property type="match status" value="1"/>
</dbReference>
<keyword evidence="2 5" id="KW-0547">Nucleotide-binding</keyword>
<dbReference type="GO" id="GO:0004674">
    <property type="term" value="F:protein serine/threonine kinase activity"/>
    <property type="evidence" value="ECO:0007669"/>
    <property type="project" value="TreeGrafter"/>
</dbReference>
<dbReference type="AlphaFoldDB" id="A0A8J3MTP8"/>
<dbReference type="Gene3D" id="2.120.10.70">
    <property type="entry name" value="Fucose-specific lectin"/>
    <property type="match status" value="2"/>
</dbReference>
<dbReference type="InterPro" id="IPR011009">
    <property type="entry name" value="Kinase-like_dom_sf"/>
</dbReference>
<dbReference type="PANTHER" id="PTHR43289">
    <property type="entry name" value="MITOGEN-ACTIVATED PROTEIN KINASE KINASE KINASE 20-RELATED"/>
    <property type="match status" value="1"/>
</dbReference>
<dbReference type="PROSITE" id="PS00107">
    <property type="entry name" value="PROTEIN_KINASE_ATP"/>
    <property type="match status" value="1"/>
</dbReference>
<dbReference type="GO" id="GO:0005524">
    <property type="term" value="F:ATP binding"/>
    <property type="evidence" value="ECO:0007669"/>
    <property type="project" value="UniProtKB-UniRule"/>
</dbReference>
<feature type="region of interest" description="Disordered" evidence="6">
    <location>
        <begin position="397"/>
        <end position="424"/>
    </location>
</feature>
<comment type="caution">
    <text evidence="8">The sequence shown here is derived from an EMBL/GenBank/DDBJ whole genome shotgun (WGS) entry which is preliminary data.</text>
</comment>
<dbReference type="RefSeq" id="WP_236031439.1">
    <property type="nucleotide sequence ID" value="NZ_BNJF01000002.1"/>
</dbReference>
<dbReference type="PANTHER" id="PTHR43289:SF34">
    <property type="entry name" value="SERINE_THREONINE-PROTEIN KINASE YBDM-RELATED"/>
    <property type="match status" value="1"/>
</dbReference>